<evidence type="ECO:0000313" key="1">
    <source>
        <dbReference type="EMBL" id="GAI06506.1"/>
    </source>
</evidence>
<protein>
    <submittedName>
        <fullName evidence="1">Uncharacterized protein</fullName>
    </submittedName>
</protein>
<accession>X1LL10</accession>
<proteinExistence type="predicted"/>
<sequence length="38" mass="4519">GNPLSLTPTERRWIFVHIAAWHLYLSQQYMDYSLSLNP</sequence>
<comment type="caution">
    <text evidence="1">The sequence shown here is derived from an EMBL/GenBank/DDBJ whole genome shotgun (WGS) entry which is preliminary data.</text>
</comment>
<dbReference type="EMBL" id="BARV01003402">
    <property type="protein sequence ID" value="GAI06506.1"/>
    <property type="molecule type" value="Genomic_DNA"/>
</dbReference>
<feature type="non-terminal residue" evidence="1">
    <location>
        <position position="1"/>
    </location>
</feature>
<reference evidence="1" key="1">
    <citation type="journal article" date="2014" name="Front. Microbiol.">
        <title>High frequency of phylogenetically diverse reductive dehalogenase-homologous genes in deep subseafloor sedimentary metagenomes.</title>
        <authorList>
            <person name="Kawai M."/>
            <person name="Futagami T."/>
            <person name="Toyoda A."/>
            <person name="Takaki Y."/>
            <person name="Nishi S."/>
            <person name="Hori S."/>
            <person name="Arai W."/>
            <person name="Tsubouchi T."/>
            <person name="Morono Y."/>
            <person name="Uchiyama I."/>
            <person name="Ito T."/>
            <person name="Fujiyama A."/>
            <person name="Inagaki F."/>
            <person name="Takami H."/>
        </authorList>
    </citation>
    <scope>NUCLEOTIDE SEQUENCE</scope>
    <source>
        <strain evidence="1">Expedition CK06-06</strain>
    </source>
</reference>
<organism evidence="1">
    <name type="scientific">marine sediment metagenome</name>
    <dbReference type="NCBI Taxonomy" id="412755"/>
    <lineage>
        <taxon>unclassified sequences</taxon>
        <taxon>metagenomes</taxon>
        <taxon>ecological metagenomes</taxon>
    </lineage>
</organism>
<dbReference type="AlphaFoldDB" id="X1LL10"/>
<gene>
    <name evidence="1" type="ORF">S06H3_08156</name>
</gene>
<name>X1LL10_9ZZZZ</name>